<organism evidence="1">
    <name type="scientific">marine sediment metagenome</name>
    <dbReference type="NCBI Taxonomy" id="412755"/>
    <lineage>
        <taxon>unclassified sequences</taxon>
        <taxon>metagenomes</taxon>
        <taxon>ecological metagenomes</taxon>
    </lineage>
</organism>
<feature type="non-terminal residue" evidence="1">
    <location>
        <position position="56"/>
    </location>
</feature>
<dbReference type="EMBL" id="BART01041690">
    <property type="protein sequence ID" value="GAH28149.1"/>
    <property type="molecule type" value="Genomic_DNA"/>
</dbReference>
<sequence length="56" mass="6359">STNFDILIKSAAQKLGSAAFYPSIQEHDPKSPYLEHNPIIKIHGCCDRDRENTVWC</sequence>
<dbReference type="AlphaFoldDB" id="X1FFH9"/>
<feature type="non-terminal residue" evidence="1">
    <location>
        <position position="1"/>
    </location>
</feature>
<accession>X1FFH9</accession>
<protein>
    <recommendedName>
        <fullName evidence="2">SIR2-like domain-containing protein</fullName>
    </recommendedName>
</protein>
<gene>
    <name evidence="1" type="ORF">S01H4_66893</name>
</gene>
<name>X1FFH9_9ZZZZ</name>
<comment type="caution">
    <text evidence="1">The sequence shown here is derived from an EMBL/GenBank/DDBJ whole genome shotgun (WGS) entry which is preliminary data.</text>
</comment>
<evidence type="ECO:0008006" key="2">
    <source>
        <dbReference type="Google" id="ProtNLM"/>
    </source>
</evidence>
<proteinExistence type="predicted"/>
<evidence type="ECO:0000313" key="1">
    <source>
        <dbReference type="EMBL" id="GAH28149.1"/>
    </source>
</evidence>
<reference evidence="1" key="1">
    <citation type="journal article" date="2014" name="Front. Microbiol.">
        <title>High frequency of phylogenetically diverse reductive dehalogenase-homologous genes in deep subseafloor sedimentary metagenomes.</title>
        <authorList>
            <person name="Kawai M."/>
            <person name="Futagami T."/>
            <person name="Toyoda A."/>
            <person name="Takaki Y."/>
            <person name="Nishi S."/>
            <person name="Hori S."/>
            <person name="Arai W."/>
            <person name="Tsubouchi T."/>
            <person name="Morono Y."/>
            <person name="Uchiyama I."/>
            <person name="Ito T."/>
            <person name="Fujiyama A."/>
            <person name="Inagaki F."/>
            <person name="Takami H."/>
        </authorList>
    </citation>
    <scope>NUCLEOTIDE SEQUENCE</scope>
    <source>
        <strain evidence="1">Expedition CK06-06</strain>
    </source>
</reference>